<dbReference type="EMBL" id="MLJW01000413">
    <property type="protein sequence ID" value="OIQ87630.1"/>
    <property type="molecule type" value="Genomic_DNA"/>
</dbReference>
<proteinExistence type="predicted"/>
<dbReference type="AlphaFoldDB" id="A0A1J5QVD7"/>
<name>A0A1J5QVD7_9ZZZZ</name>
<protein>
    <submittedName>
        <fullName evidence="1">Uncharacterized protein</fullName>
    </submittedName>
</protein>
<evidence type="ECO:0000313" key="1">
    <source>
        <dbReference type="EMBL" id="OIQ87630.1"/>
    </source>
</evidence>
<reference evidence="1" key="1">
    <citation type="submission" date="2016-10" db="EMBL/GenBank/DDBJ databases">
        <title>Sequence of Gallionella enrichment culture.</title>
        <authorList>
            <person name="Poehlein A."/>
            <person name="Muehling M."/>
            <person name="Daniel R."/>
        </authorList>
    </citation>
    <scope>NUCLEOTIDE SEQUENCE</scope>
</reference>
<sequence>MSRTPKVLSRCAALSFAGVVLSCPAAQAGSIALENQLPIPASCVVRSRFGDPFENQQVNPVYEDELFDVGLAAAATYVKQLPIGLWPVQVRLGSFAIAYSVSPLFITLDVECHVGHPGAEGHDHAATFVNPDYWPSIGGHGDHRRSRDARDDTRRSAVSTFRVELPRRAGNYALKTYTPADHTAFLLRLRAADEMSTAAQLLAGAQLAIELSAMPLLYDGSPLRYAPMPLGWFKMVPAPVDAGWPSPLGRALHDAL</sequence>
<gene>
    <name evidence="1" type="ORF">GALL_305170</name>
</gene>
<dbReference type="PROSITE" id="PS51257">
    <property type="entry name" value="PROKAR_LIPOPROTEIN"/>
    <property type="match status" value="1"/>
</dbReference>
<organism evidence="1">
    <name type="scientific">mine drainage metagenome</name>
    <dbReference type="NCBI Taxonomy" id="410659"/>
    <lineage>
        <taxon>unclassified sequences</taxon>
        <taxon>metagenomes</taxon>
        <taxon>ecological metagenomes</taxon>
    </lineage>
</organism>
<accession>A0A1J5QVD7</accession>
<comment type="caution">
    <text evidence="1">The sequence shown here is derived from an EMBL/GenBank/DDBJ whole genome shotgun (WGS) entry which is preliminary data.</text>
</comment>